<dbReference type="Pfam" id="PF00092">
    <property type="entry name" value="VWA"/>
    <property type="match status" value="1"/>
</dbReference>
<dbReference type="CDD" id="cd01450">
    <property type="entry name" value="vWFA_subfamily_ECM"/>
    <property type="match status" value="1"/>
</dbReference>
<evidence type="ECO:0000259" key="6">
    <source>
        <dbReference type="PROSITE" id="PS51670"/>
    </source>
</evidence>
<dbReference type="KEGG" id="spu:100890625"/>
<feature type="domain" description="ShKT" evidence="6">
    <location>
        <begin position="306"/>
        <end position="341"/>
    </location>
</feature>
<protein>
    <submittedName>
        <fullName evidence="7">Uncharacterized protein</fullName>
    </submittedName>
</protein>
<dbReference type="GeneID" id="100890625"/>
<sequence>MKNCLNKLILIVSILAFALNSEAFACDDDLVCEHGVADEETCECLCSSGWYGDRCDDKCIDDRGETACKGYAHLCNNTQYLNFVRKNCAATCEFCEKFGPGSEGFICDLRCSEPGGTVNAVTCTCECASGWFGELCEDKCEDTTTNCQSWGVDQCATSQSVIRRCPAMCGVCEEFGPGCPGFVCLKDCVNGGTLVNTEHECRCLCAKGWEGEQCEVMCQNSVKKCQYDVTKLNGGSHYRYEQCFTESYVYDKCHEMCGSCETFGPGSPGFTCTLTCLNNATLISNATHCYCQCTDNYIGVRCEAECRDLKQRCRRIRASDCHNPDYIPYMKQNCPVRCGLCHELDVSWGDFFLANAETPRTAEELLEERALNGQSRSHLGDGIEVVFLIDNSGSEGTDDFEAKRAMLRQFIDRLDLATQGGIRLLFATFAYTIRVENNLYDIIVGSKESALKSLQDISYEGGETRLRLALRTAMNNIFAHSRNNARQVLYVMTDGLFADNDFPESSATKLQKRGIEVYALPTNEFYDDDALASLTSYAVDHVVLVNSADDIPLPY</sequence>
<evidence type="ECO:0000313" key="7">
    <source>
        <dbReference type="EnsemblMetazoa" id="XP_030831955"/>
    </source>
</evidence>
<dbReference type="SUPFAM" id="SSF53300">
    <property type="entry name" value="vWA-like"/>
    <property type="match status" value="1"/>
</dbReference>
<keyword evidence="8" id="KW-1185">Reference proteome</keyword>
<dbReference type="PANTHER" id="PTHR24020">
    <property type="entry name" value="COLLAGEN ALPHA"/>
    <property type="match status" value="1"/>
</dbReference>
<dbReference type="InterPro" id="IPR003582">
    <property type="entry name" value="ShKT_dom"/>
</dbReference>
<reference evidence="8" key="1">
    <citation type="submission" date="2015-02" db="EMBL/GenBank/DDBJ databases">
        <title>Genome sequencing for Strongylocentrotus purpuratus.</title>
        <authorList>
            <person name="Murali S."/>
            <person name="Liu Y."/>
            <person name="Vee V."/>
            <person name="English A."/>
            <person name="Wang M."/>
            <person name="Skinner E."/>
            <person name="Han Y."/>
            <person name="Muzny D.M."/>
            <person name="Worley K.C."/>
            <person name="Gibbs R.A."/>
        </authorList>
    </citation>
    <scope>NUCLEOTIDE SEQUENCE</scope>
</reference>
<dbReference type="Proteomes" id="UP000007110">
    <property type="component" value="Unassembled WGS sequence"/>
</dbReference>
<keyword evidence="3" id="KW-0732">Signal</keyword>
<evidence type="ECO:0000256" key="2">
    <source>
        <dbReference type="PROSITE-ProRule" id="PRU01005"/>
    </source>
</evidence>
<dbReference type="RefSeq" id="XP_030831955.1">
    <property type="nucleotide sequence ID" value="XM_030976095.1"/>
</dbReference>
<feature type="domain" description="EGF-like" evidence="4">
    <location>
        <begin position="180"/>
        <end position="215"/>
    </location>
</feature>
<dbReference type="Gene3D" id="2.10.25.10">
    <property type="entry name" value="Laminin"/>
    <property type="match status" value="1"/>
</dbReference>
<feature type="chain" id="PRO_5029610928" evidence="3">
    <location>
        <begin position="26"/>
        <end position="555"/>
    </location>
</feature>
<dbReference type="InterPro" id="IPR050525">
    <property type="entry name" value="ECM_Assembly_Org"/>
</dbReference>
<reference evidence="7" key="2">
    <citation type="submission" date="2021-01" db="UniProtKB">
        <authorList>
            <consortium name="EnsemblMetazoa"/>
        </authorList>
    </citation>
    <scope>IDENTIFICATION</scope>
</reference>
<feature type="domain" description="ShKT" evidence="6">
    <location>
        <begin position="59"/>
        <end position="95"/>
    </location>
</feature>
<dbReference type="InterPro" id="IPR000742">
    <property type="entry name" value="EGF"/>
</dbReference>
<dbReference type="OrthoDB" id="687730at2759"/>
<dbReference type="InterPro" id="IPR002035">
    <property type="entry name" value="VWF_A"/>
</dbReference>
<evidence type="ECO:0000313" key="8">
    <source>
        <dbReference type="Proteomes" id="UP000007110"/>
    </source>
</evidence>
<dbReference type="PROSITE" id="PS50026">
    <property type="entry name" value="EGF_3"/>
    <property type="match status" value="1"/>
</dbReference>
<feature type="disulfide bond" evidence="2">
    <location>
        <begin position="147"/>
        <end position="165"/>
    </location>
</feature>
<dbReference type="SMART" id="SM00254">
    <property type="entry name" value="ShKT"/>
    <property type="match status" value="3"/>
</dbReference>
<evidence type="ECO:0000256" key="1">
    <source>
        <dbReference type="PROSITE-ProRule" id="PRU00076"/>
    </source>
</evidence>
<feature type="domain" description="VWFA" evidence="5">
    <location>
        <begin position="384"/>
        <end position="555"/>
    </location>
</feature>
<dbReference type="InterPro" id="IPR036465">
    <property type="entry name" value="vWFA_dom_sf"/>
</dbReference>
<dbReference type="SMART" id="SM00181">
    <property type="entry name" value="EGF"/>
    <property type="match status" value="4"/>
</dbReference>
<keyword evidence="1" id="KW-1015">Disulfide bond</keyword>
<evidence type="ECO:0000259" key="5">
    <source>
        <dbReference type="PROSITE" id="PS50234"/>
    </source>
</evidence>
<accession>A0A7M7N8D9</accession>
<dbReference type="PROSITE" id="PS50234">
    <property type="entry name" value="VWFA"/>
    <property type="match status" value="1"/>
</dbReference>
<dbReference type="PROSITE" id="PS51670">
    <property type="entry name" value="SHKT"/>
    <property type="match status" value="3"/>
</dbReference>
<dbReference type="OMA" id="HYELCEP"/>
<feature type="signal peptide" evidence="3">
    <location>
        <begin position="1"/>
        <end position="25"/>
    </location>
</feature>
<organism evidence="7 8">
    <name type="scientific">Strongylocentrotus purpuratus</name>
    <name type="common">Purple sea urchin</name>
    <dbReference type="NCBI Taxonomy" id="7668"/>
    <lineage>
        <taxon>Eukaryota</taxon>
        <taxon>Metazoa</taxon>
        <taxon>Echinodermata</taxon>
        <taxon>Eleutherozoa</taxon>
        <taxon>Echinozoa</taxon>
        <taxon>Echinoidea</taxon>
        <taxon>Euechinoidea</taxon>
        <taxon>Echinacea</taxon>
        <taxon>Camarodonta</taxon>
        <taxon>Echinidea</taxon>
        <taxon>Strongylocentrotidae</taxon>
        <taxon>Strongylocentrotus</taxon>
    </lineage>
</organism>
<dbReference type="Pfam" id="PF01549">
    <property type="entry name" value="ShK"/>
    <property type="match status" value="3"/>
</dbReference>
<comment type="caution">
    <text evidence="1">Lacks conserved residue(s) required for the propagation of feature annotation.</text>
</comment>
<dbReference type="InParanoid" id="A0A7M7N8D9"/>
<dbReference type="Gene3D" id="3.40.50.410">
    <property type="entry name" value="von Willebrand factor, type A domain"/>
    <property type="match status" value="1"/>
</dbReference>
<proteinExistence type="predicted"/>
<name>A0A7M7N8D9_STRPU</name>
<dbReference type="PROSITE" id="PS00022">
    <property type="entry name" value="EGF_1"/>
    <property type="match status" value="2"/>
</dbReference>
<feature type="disulfide bond" evidence="1">
    <location>
        <begin position="205"/>
        <end position="214"/>
    </location>
</feature>
<keyword evidence="1" id="KW-0245">EGF-like domain</keyword>
<feature type="domain" description="ShKT" evidence="6">
    <location>
        <begin position="140"/>
        <end position="172"/>
    </location>
</feature>
<dbReference type="SMART" id="SM00327">
    <property type="entry name" value="VWA"/>
    <property type="match status" value="1"/>
</dbReference>
<dbReference type="Gene3D" id="1.10.10.1940">
    <property type="match status" value="2"/>
</dbReference>
<evidence type="ECO:0000259" key="4">
    <source>
        <dbReference type="PROSITE" id="PS50026"/>
    </source>
</evidence>
<evidence type="ECO:0000256" key="3">
    <source>
        <dbReference type="SAM" id="SignalP"/>
    </source>
</evidence>
<dbReference type="AlphaFoldDB" id="A0A7M7N8D9"/>
<dbReference type="EnsemblMetazoa" id="XM_030976095">
    <property type="protein sequence ID" value="XP_030831955"/>
    <property type="gene ID" value="LOC100890625"/>
</dbReference>